<dbReference type="EMBL" id="FWWZ01000001">
    <property type="protein sequence ID" value="SMC09575.1"/>
    <property type="molecule type" value="Genomic_DNA"/>
</dbReference>
<protein>
    <submittedName>
        <fullName evidence="3">Soluble lytic murein transglycosylase</fullName>
    </submittedName>
</protein>
<keyword evidence="4" id="KW-1185">Reference proteome</keyword>
<dbReference type="PANTHER" id="PTHR37423:SF2">
    <property type="entry name" value="MEMBRANE-BOUND LYTIC MUREIN TRANSGLYCOSYLASE C"/>
    <property type="match status" value="1"/>
</dbReference>
<sequence length="525" mass="61583">MIKLLWLILPFALFAKEITLEFLKSKPRSTARDYYIWRYLDQNITPVQAQHALTLAKRVNKKILLRYAKKIEDNATKRAVLCLYKPISQLIKEDNTCLAAGMNIAKASLLQTKKRIALFKRLTGFSIQQDLKFMLTDNPFGVLHNNPQKFLEIFLSSSSKYRKRYFNRAYSKEFLKKLSQYPAFNAFATTAIFEEHNKIVFSLIRFSPQYFNAKSAFYIGLAAFKRGYPHIAQSFLQRSLAKAYFKKDRDKALFWLYKITKKEIFLNKLLKSKDLNIYTLLASYITGNKYTNFYTPQLKGKKKIKLKDPFVWLAIKKRINSEDLTKLKKEFSYRNTQNVYAIIDEKLSSYTRHPFILPYEKYLQDQNTSQKALIYAIAKQESRFIPSAISSSYALGAMQFLPFLAKHIAKKQKIKNFDLDMMFDEKIALTFAKHHLHYLQSYLYHPLLVAYAYNGGIGYTKRSVIKIFHKYEPLMAMEMIPSNENREYGKNVLANYIIYMKIFGKNLNLPHIVQMLQRPEDSCGF</sequence>
<dbReference type="InterPro" id="IPR023346">
    <property type="entry name" value="Lysozyme-like_dom_sf"/>
</dbReference>
<dbReference type="AlphaFoldDB" id="A0A1W1WTQ9"/>
<dbReference type="SUPFAM" id="SSF53955">
    <property type="entry name" value="Lysozyme-like"/>
    <property type="match status" value="1"/>
</dbReference>
<dbReference type="Pfam" id="PF01464">
    <property type="entry name" value="SLT"/>
    <property type="match status" value="1"/>
</dbReference>
<evidence type="ECO:0000313" key="4">
    <source>
        <dbReference type="Proteomes" id="UP000192602"/>
    </source>
</evidence>
<reference evidence="4" key="1">
    <citation type="submission" date="2017-04" db="EMBL/GenBank/DDBJ databases">
        <authorList>
            <person name="Varghese N."/>
            <person name="Submissions S."/>
        </authorList>
    </citation>
    <scope>NUCLEOTIDE SEQUENCE [LARGE SCALE GENOMIC DNA]</scope>
    <source>
        <strain evidence="4">DSM 16512</strain>
    </source>
</reference>
<organism evidence="3 4">
    <name type="scientific">Nitratiruptor tergarcus DSM 16512</name>
    <dbReference type="NCBI Taxonomy" id="1069081"/>
    <lineage>
        <taxon>Bacteria</taxon>
        <taxon>Pseudomonadati</taxon>
        <taxon>Campylobacterota</taxon>
        <taxon>Epsilonproteobacteria</taxon>
        <taxon>Nautiliales</taxon>
        <taxon>Nitratiruptoraceae</taxon>
        <taxon>Nitratiruptor</taxon>
    </lineage>
</organism>
<gene>
    <name evidence="3" type="ORF">SAMN05660197_1392</name>
</gene>
<dbReference type="OrthoDB" id="5525175at2"/>
<dbReference type="CDD" id="cd13401">
    <property type="entry name" value="Slt70-like"/>
    <property type="match status" value="1"/>
</dbReference>
<dbReference type="RefSeq" id="WP_084275795.1">
    <property type="nucleotide sequence ID" value="NZ_AP026671.1"/>
</dbReference>
<evidence type="ECO:0000313" key="3">
    <source>
        <dbReference type="EMBL" id="SMC09575.1"/>
    </source>
</evidence>
<dbReference type="Proteomes" id="UP000192602">
    <property type="component" value="Unassembled WGS sequence"/>
</dbReference>
<dbReference type="PANTHER" id="PTHR37423">
    <property type="entry name" value="SOLUBLE LYTIC MUREIN TRANSGLYCOSYLASE-RELATED"/>
    <property type="match status" value="1"/>
</dbReference>
<dbReference type="Gene3D" id="1.10.530.10">
    <property type="match status" value="1"/>
</dbReference>
<name>A0A1W1WTQ9_9BACT</name>
<comment type="similarity">
    <text evidence="1">Belongs to the transglycosylase Slt family.</text>
</comment>
<dbReference type="STRING" id="1069081.SAMN05660197_1392"/>
<evidence type="ECO:0000256" key="1">
    <source>
        <dbReference type="ARBA" id="ARBA00007734"/>
    </source>
</evidence>
<accession>A0A1W1WTQ9</accession>
<proteinExistence type="inferred from homology"/>
<feature type="domain" description="Transglycosylase SLT" evidence="2">
    <location>
        <begin position="363"/>
        <end position="463"/>
    </location>
</feature>
<dbReference type="InterPro" id="IPR008258">
    <property type="entry name" value="Transglycosylase_SLT_dom_1"/>
</dbReference>
<evidence type="ECO:0000259" key="2">
    <source>
        <dbReference type="Pfam" id="PF01464"/>
    </source>
</evidence>